<feature type="domain" description="Pyosin/cloacin translocation" evidence="7">
    <location>
        <begin position="362"/>
        <end position="505"/>
    </location>
</feature>
<keyword evidence="3" id="KW-0044">Antibiotic</keyword>
<dbReference type="InterPro" id="IPR035900">
    <property type="entry name" value="Colicin_E_sf"/>
</dbReference>
<dbReference type="InterPro" id="IPR016128">
    <property type="entry name" value="Pyosin/cloacin_T_dom"/>
</dbReference>
<dbReference type="GO" id="GO:0042742">
    <property type="term" value="P:defense response to bacterium"/>
    <property type="evidence" value="ECO:0007669"/>
    <property type="project" value="UniProtKB-KW"/>
</dbReference>
<keyword evidence="4" id="KW-0079">Bacteriocin immunity</keyword>
<dbReference type="SUPFAM" id="SSF47345">
    <property type="entry name" value="Colicin E immunity proteins"/>
    <property type="match status" value="1"/>
</dbReference>
<dbReference type="Pfam" id="PF06958">
    <property type="entry name" value="Pyocin_S"/>
    <property type="match status" value="1"/>
</dbReference>
<evidence type="ECO:0000313" key="9">
    <source>
        <dbReference type="Proteomes" id="UP000254535"/>
    </source>
</evidence>
<protein>
    <submittedName>
        <fullName evidence="8">Colicin immunity protein</fullName>
    </submittedName>
</protein>
<dbReference type="GO" id="GO:0030153">
    <property type="term" value="P:bacteriocin immunity"/>
    <property type="evidence" value="ECO:0007669"/>
    <property type="project" value="UniProtKB-KW"/>
</dbReference>
<keyword evidence="2" id="KW-0929">Antimicrobial</keyword>
<dbReference type="PRINTS" id="PR01299">
    <property type="entry name" value="PYOCIN"/>
</dbReference>
<evidence type="ECO:0000256" key="1">
    <source>
        <dbReference type="ARBA" id="ARBA00009346"/>
    </source>
</evidence>
<evidence type="ECO:0000259" key="7">
    <source>
        <dbReference type="Pfam" id="PF06958"/>
    </source>
</evidence>
<evidence type="ECO:0000313" key="8">
    <source>
        <dbReference type="EMBL" id="AXJ03848.1"/>
    </source>
</evidence>
<dbReference type="InterPro" id="IPR036302">
    <property type="entry name" value="Pyosin/cloacin_T_dom_sf"/>
</dbReference>
<dbReference type="EMBL" id="CP022313">
    <property type="protein sequence ID" value="AXJ03848.1"/>
    <property type="molecule type" value="Genomic_DNA"/>
</dbReference>
<evidence type="ECO:0000256" key="2">
    <source>
        <dbReference type="ARBA" id="ARBA00022529"/>
    </source>
</evidence>
<proteinExistence type="inferred from homology"/>
<keyword evidence="5" id="KW-0078">Bacteriocin</keyword>
<dbReference type="SUPFAM" id="SSF69369">
    <property type="entry name" value="Cloacin translocation domain"/>
    <property type="match status" value="1"/>
</dbReference>
<dbReference type="RefSeq" id="WP_115076930.1">
    <property type="nucleotide sequence ID" value="NZ_CP022313.1"/>
</dbReference>
<dbReference type="Gene3D" id="1.10.1200.20">
    <property type="entry name" value="Colicin E immunity protein"/>
    <property type="match status" value="1"/>
</dbReference>
<evidence type="ECO:0000256" key="4">
    <source>
        <dbReference type="ARBA" id="ARBA00023025"/>
    </source>
</evidence>
<feature type="coiled-coil region" evidence="6">
    <location>
        <begin position="106"/>
        <end position="133"/>
    </location>
</feature>
<sequence>MKLKPTLGDYTEPEFQALVERIWAVDMPKADHDRLINHFDRISGHPKGADLLFYHPEDDPNPNSSGSVVYYVKDWHRKQGRVAFKGQAASPAVAPAQWPPAPMDRAQITRQRIAQTQAEVQKLIADLAVSERDAQAGLADLQLRISHLRQQLSTQALIAQRELDIRALEGSEFDSRLAMQRFRFWQLHVQLKRDNTQREVTYAGAERGQWQNIAQQIGAIYDGYVAKLNQLNPRLKQLQTEAEALLSTAQTQLVGLRDQQQLGPAQFGAQMFSPLVFADARPAIIVEGALSPPLENHRVDLQKAIRSAVAEFTWQITSSAPTHQDQYAAVLQFEFRSRAEVGRFGVCVPLADLLPIEGLDWHYLAQTQGAVDVPFRLSSGTCSVPPGTLSQGIREIETLHQVALSPVSKGDSSSGVRVRPALWSEITQNYSFTAEGVAPLTVNWAPSDEYENSPKRTTFADHRLGFLRSAAVPLLETFTEPSTVVFDDYVVVFPVDSGLEPVYVMFRNPLELARAAGTTPAPVAPPETR</sequence>
<dbReference type="Proteomes" id="UP000254535">
    <property type="component" value="Chromosome"/>
</dbReference>
<organism evidence="8 9">
    <name type="scientific">Pseudomonas fluorescens</name>
    <dbReference type="NCBI Taxonomy" id="294"/>
    <lineage>
        <taxon>Bacteria</taxon>
        <taxon>Pseudomonadati</taxon>
        <taxon>Pseudomonadota</taxon>
        <taxon>Gammaproteobacteria</taxon>
        <taxon>Pseudomonadales</taxon>
        <taxon>Pseudomonadaceae</taxon>
        <taxon>Pseudomonas</taxon>
    </lineage>
</organism>
<dbReference type="GO" id="GO:0015643">
    <property type="term" value="F:toxic substance binding"/>
    <property type="evidence" value="ECO:0007669"/>
    <property type="project" value="InterPro"/>
</dbReference>
<gene>
    <name evidence="8" type="ORF">CFN16_06760</name>
</gene>
<evidence type="ECO:0000256" key="5">
    <source>
        <dbReference type="ARBA" id="ARBA00023048"/>
    </source>
</evidence>
<dbReference type="GO" id="GO:0031640">
    <property type="term" value="P:killing of cells of another organism"/>
    <property type="evidence" value="ECO:0007669"/>
    <property type="project" value="UniProtKB-KW"/>
</dbReference>
<evidence type="ECO:0000256" key="3">
    <source>
        <dbReference type="ARBA" id="ARBA00023022"/>
    </source>
</evidence>
<evidence type="ECO:0000256" key="6">
    <source>
        <dbReference type="SAM" id="Coils"/>
    </source>
</evidence>
<comment type="similarity">
    <text evidence="1">Belongs to the colicins ColE2/ColE8/ColE9 and pyocins S1/S2 family.</text>
</comment>
<dbReference type="AlphaFoldDB" id="A0A345UTP6"/>
<reference evidence="8 9" key="1">
    <citation type="submission" date="2017-07" db="EMBL/GenBank/DDBJ databases">
        <title>Genome sequence of Pseudomonas NEP1.</title>
        <authorList>
            <person name="Nascimento F.X."/>
        </authorList>
    </citation>
    <scope>NUCLEOTIDE SEQUENCE [LARGE SCALE GENOMIC DNA]</scope>
    <source>
        <strain evidence="8 9">NEP1</strain>
    </source>
</reference>
<dbReference type="InterPro" id="IPR000290">
    <property type="entry name" value="Colicin_pyocin"/>
</dbReference>
<accession>A0A345UTP6</accession>
<dbReference type="Pfam" id="PF01320">
    <property type="entry name" value="Colicin_Pyocin"/>
    <property type="match status" value="1"/>
</dbReference>
<dbReference type="CDD" id="cd16363">
    <property type="entry name" value="Col_Im_like"/>
    <property type="match status" value="1"/>
</dbReference>
<keyword evidence="6" id="KW-0175">Coiled coil</keyword>
<name>A0A345UTP6_PSEFL</name>